<protein>
    <submittedName>
        <fullName evidence="1">Uncharacterized protein</fullName>
    </submittedName>
</protein>
<dbReference type="EMBL" id="FXAZ01000001">
    <property type="protein sequence ID" value="SMG22807.1"/>
    <property type="molecule type" value="Genomic_DNA"/>
</dbReference>
<sequence length="290" mass="32915">MDSKMLRVLKKLYHYENKDYDAERKVSIYKTTTLTFAEQELLQASGWVANDLQDIRHDEIIGKLIEQSSNDLFSWESIANAFVAGVGGSYRRGISALGSYHTMIHTPHHDYAEAERFRACKVCAFSYSAEGWDNLSFIRYAMHLGSNYSGTSLGAYVDMSEFAQILEQGPILPTEQDKQMFRQLLHSIDRADVSETPGQYEKRLTAEKIIKGSSGIRRGILQSLATVGVVPNRLVELAPDRWTDKEAIINAEYELDNTKGRSDMEMPWAGWQGRLGVDWDKARAIFGDWI</sequence>
<keyword evidence="2" id="KW-1185">Reference proteome</keyword>
<proteinExistence type="predicted"/>
<dbReference type="AlphaFoldDB" id="A0A1X7J664"/>
<gene>
    <name evidence="1" type="ORF">SAMN06295960_1229</name>
</gene>
<name>A0A1X7J664_9BACL</name>
<evidence type="ECO:0000313" key="2">
    <source>
        <dbReference type="Proteomes" id="UP000193834"/>
    </source>
</evidence>
<accession>A0A1X7J664</accession>
<reference evidence="1 2" key="1">
    <citation type="submission" date="2017-04" db="EMBL/GenBank/DDBJ databases">
        <authorList>
            <person name="Afonso C.L."/>
            <person name="Miller P.J."/>
            <person name="Scott M.A."/>
            <person name="Spackman E."/>
            <person name="Goraichik I."/>
            <person name="Dimitrov K.M."/>
            <person name="Suarez D.L."/>
            <person name="Swayne D.E."/>
        </authorList>
    </citation>
    <scope>NUCLEOTIDE SEQUENCE [LARGE SCALE GENOMIC DNA]</scope>
    <source>
        <strain evidence="1 2">11</strain>
    </source>
</reference>
<organism evidence="1 2">
    <name type="scientific">Paenibacillus aquistagni</name>
    <dbReference type="NCBI Taxonomy" id="1852522"/>
    <lineage>
        <taxon>Bacteria</taxon>
        <taxon>Bacillati</taxon>
        <taxon>Bacillota</taxon>
        <taxon>Bacilli</taxon>
        <taxon>Bacillales</taxon>
        <taxon>Paenibacillaceae</taxon>
        <taxon>Paenibacillus</taxon>
    </lineage>
</organism>
<evidence type="ECO:0000313" key="1">
    <source>
        <dbReference type="EMBL" id="SMG22807.1"/>
    </source>
</evidence>
<dbReference type="RefSeq" id="WP_085493396.1">
    <property type="nucleotide sequence ID" value="NZ_FXAZ01000001.1"/>
</dbReference>
<dbReference type="Proteomes" id="UP000193834">
    <property type="component" value="Unassembled WGS sequence"/>
</dbReference>
<dbReference type="OrthoDB" id="7888911at2"/>